<organism evidence="11 12">
    <name type="scientific">Pyrenophora tritici-repentis</name>
    <dbReference type="NCBI Taxonomy" id="45151"/>
    <lineage>
        <taxon>Eukaryota</taxon>
        <taxon>Fungi</taxon>
        <taxon>Dikarya</taxon>
        <taxon>Ascomycota</taxon>
        <taxon>Pezizomycotina</taxon>
        <taxon>Dothideomycetes</taxon>
        <taxon>Pleosporomycetidae</taxon>
        <taxon>Pleosporales</taxon>
        <taxon>Pleosporineae</taxon>
        <taxon>Pleosporaceae</taxon>
        <taxon>Pyrenophora</taxon>
    </lineage>
</organism>
<dbReference type="OrthoDB" id="19261at2759"/>
<dbReference type="EMBL" id="NRDI02000032">
    <property type="protein sequence ID" value="KAI1507853.1"/>
    <property type="molecule type" value="Genomic_DNA"/>
</dbReference>
<dbReference type="Proteomes" id="UP000249757">
    <property type="component" value="Unassembled WGS sequence"/>
</dbReference>
<name>A0A922SVQ8_9PLEO</name>
<accession>A0A922SVQ8</accession>
<evidence type="ECO:0000313" key="11">
    <source>
        <dbReference type="EMBL" id="KAI1507853.1"/>
    </source>
</evidence>
<feature type="transmembrane region" description="Helical" evidence="8">
    <location>
        <begin position="209"/>
        <end position="230"/>
    </location>
</feature>
<dbReference type="PANTHER" id="PTHR47797">
    <property type="entry name" value="DEHYDROGENASE, PUTATIVE (AFU_ORTHOLOGUE AFUA_8G05805)-RELATED"/>
    <property type="match status" value="1"/>
</dbReference>
<feature type="transmembrane region" description="Helical" evidence="8">
    <location>
        <begin position="245"/>
        <end position="264"/>
    </location>
</feature>
<evidence type="ECO:0000256" key="5">
    <source>
        <dbReference type="ARBA" id="ARBA00022989"/>
    </source>
</evidence>
<keyword evidence="3 8" id="KW-0812">Transmembrane</keyword>
<keyword evidence="9" id="KW-0732">Signal</keyword>
<feature type="transmembrane region" description="Helical" evidence="8">
    <location>
        <begin position="169"/>
        <end position="189"/>
    </location>
</feature>
<evidence type="ECO:0000256" key="4">
    <source>
        <dbReference type="ARBA" id="ARBA00022982"/>
    </source>
</evidence>
<evidence type="ECO:0000256" key="2">
    <source>
        <dbReference type="ARBA" id="ARBA00022448"/>
    </source>
</evidence>
<keyword evidence="4" id="KW-0249">Electron transport</keyword>
<dbReference type="OMA" id="IGVWMIN"/>
<feature type="region of interest" description="Disordered" evidence="7">
    <location>
        <begin position="55"/>
        <end position="80"/>
    </location>
</feature>
<feature type="transmembrane region" description="Helical" evidence="8">
    <location>
        <begin position="137"/>
        <end position="157"/>
    </location>
</feature>
<dbReference type="SMART" id="SM00665">
    <property type="entry name" value="B561"/>
    <property type="match status" value="1"/>
</dbReference>
<feature type="chain" id="PRO_5037956030" evidence="9">
    <location>
        <begin position="19"/>
        <end position="303"/>
    </location>
</feature>
<keyword evidence="12" id="KW-1185">Reference proteome</keyword>
<dbReference type="AlphaFoldDB" id="A0A922SVQ8"/>
<dbReference type="PROSITE" id="PS50939">
    <property type="entry name" value="CYTOCHROME_B561"/>
    <property type="match status" value="1"/>
</dbReference>
<dbReference type="PANTHER" id="PTHR47797:SF1">
    <property type="entry name" value="CYTOCHROME B561 DOMAIN-CONTAINING PROTEIN-RELATED"/>
    <property type="match status" value="1"/>
</dbReference>
<reference evidence="12" key="1">
    <citation type="journal article" date="2022" name="Microb. Genom.">
        <title>A global pangenome for the wheat fungal pathogen Pyrenophora tritici-repentis and prediction of effector protein structural homology.</title>
        <authorList>
            <person name="Moolhuijzen P.M."/>
            <person name="See P.T."/>
            <person name="Shi G."/>
            <person name="Powell H.R."/>
            <person name="Cockram J."/>
            <person name="Jorgensen L.N."/>
            <person name="Benslimane H."/>
            <person name="Strelkov S.E."/>
            <person name="Turner J."/>
            <person name="Liu Z."/>
            <person name="Moffat C.S."/>
        </authorList>
    </citation>
    <scope>NUCLEOTIDE SEQUENCE [LARGE SCALE GENOMIC DNA]</scope>
</reference>
<evidence type="ECO:0000313" key="12">
    <source>
        <dbReference type="Proteomes" id="UP000249757"/>
    </source>
</evidence>
<keyword evidence="6 8" id="KW-0472">Membrane</keyword>
<dbReference type="Gene3D" id="1.20.120.1770">
    <property type="match status" value="1"/>
</dbReference>
<comment type="caution">
    <text evidence="11">The sequence shown here is derived from an EMBL/GenBank/DDBJ whole genome shotgun (WGS) entry which is preliminary data.</text>
</comment>
<evidence type="ECO:0000256" key="9">
    <source>
        <dbReference type="SAM" id="SignalP"/>
    </source>
</evidence>
<evidence type="ECO:0000256" key="3">
    <source>
        <dbReference type="ARBA" id="ARBA00022692"/>
    </source>
</evidence>
<protein>
    <submittedName>
        <fullName evidence="11">Integral membrane protein</fullName>
    </submittedName>
</protein>
<dbReference type="InterPro" id="IPR006593">
    <property type="entry name" value="Cyt_b561/ferric_Rdtase_TM"/>
</dbReference>
<evidence type="ECO:0000256" key="6">
    <source>
        <dbReference type="ARBA" id="ARBA00023136"/>
    </source>
</evidence>
<proteinExistence type="predicted"/>
<dbReference type="GO" id="GO:0016020">
    <property type="term" value="C:membrane"/>
    <property type="evidence" value="ECO:0007669"/>
    <property type="project" value="UniProtKB-SubCell"/>
</dbReference>
<evidence type="ECO:0000256" key="1">
    <source>
        <dbReference type="ARBA" id="ARBA00004370"/>
    </source>
</evidence>
<dbReference type="CDD" id="cd08760">
    <property type="entry name" value="Cyt_b561_FRRS1_like"/>
    <property type="match status" value="1"/>
</dbReference>
<feature type="signal peptide" evidence="9">
    <location>
        <begin position="1"/>
        <end position="18"/>
    </location>
</feature>
<feature type="transmembrane region" description="Helical" evidence="8">
    <location>
        <begin position="101"/>
        <end position="125"/>
    </location>
</feature>
<evidence type="ECO:0000256" key="8">
    <source>
        <dbReference type="SAM" id="Phobius"/>
    </source>
</evidence>
<evidence type="ECO:0000259" key="10">
    <source>
        <dbReference type="PROSITE" id="PS50939"/>
    </source>
</evidence>
<keyword evidence="5 8" id="KW-1133">Transmembrane helix</keyword>
<evidence type="ECO:0000256" key="7">
    <source>
        <dbReference type="SAM" id="MobiDB-lite"/>
    </source>
</evidence>
<keyword evidence="2" id="KW-0813">Transport</keyword>
<gene>
    <name evidence="11" type="ORF">Ptr86124_013267</name>
</gene>
<sequence>MTFTTRAILLNLATAVYAQYGPNGQYGPGFHGRGGGGGGDGHGYGYGGNGHATQYGGDGGNDHASQNGANGGNDGNGFVSQNGGRPEDFSSFSSTSRRELIVAHGVLAALAFVLLFPVGSILIRLGSFRGVWIIHGLFQLFAYVIYIAAFGIGVWMINTIPVDMLSNYHPIIGITVFALLFFQPILGFIHHVQYKKYSRRTVWSHGHLWLGRFIITLGMINGGLGLLLASDAPDSTGHAPSRGQIVAYSVFACIMWLLWAAAAIHGERKKVISRAAAANKEVETSTPRHPTDNKLPFAQRVYI</sequence>
<comment type="subcellular location">
    <subcellularLocation>
        <location evidence="1">Membrane</location>
    </subcellularLocation>
</comment>
<feature type="domain" description="Cytochrome b561" evidence="10">
    <location>
        <begin position="63"/>
        <end position="265"/>
    </location>
</feature>
<dbReference type="Pfam" id="PF03188">
    <property type="entry name" value="Cytochrom_B561"/>
    <property type="match status" value="1"/>
</dbReference>